<sequence length="996" mass="116873">MNPNDNISHSGHLDVTTYTDNSSPEHNLYENFGDKKTFSIPSSSSSPYMRTQYNMIQYNIDDELKTELNYPNVICSIRFDENTLNFDRSMLPNVHVTSVKLFTLCNQPLLFSFSTNDCRIYCYLFDKEKNKWINYGRKSNLGGDDKFIEDENGVSYCYSDGINFKIYLDKVSSSISIPIDPTTKPSNMDIEVTLLSPNLPSNDANGVDEVDSNLTIYIFPSNFNYTPKRKYAIFSFSIDQYIDSLKYPSSIDFMQFNGKTIKFDNKNLKLHPSPLKDINLFVCTSNHPFLLMFMTQNQRIYYYTLDENTKLWLNCALKYQDEAIAPRTDRAGNIYYTILAPSLINNVNEIIQEKCSGCYQGEYKIPEDPIIQISLNIRENLTQEEESLMQSENLEDELNKQRPNTSNMIKSTLILKPLKTMHSDGTTFTLCLYHTGLFDKFQYPNKINSMIFNDQLIRFDKAVLIHNPLSFIMLYTHLNKYPLIIIMVTVDRRYYYYARDTSSDKWKTYKLKYPSEKAVMIEEDDKTIYYIGALSGIIRDLEETKNMPRKATLKLPGNTSEIEPLKVNMTEFKESLDENSLDRNYKTGDEYNYTTIMLNVDSIGVSDVNENFLVYVYTIDDFIELKYPNKIDSIVFNGNSLVFDNGILYLDPIDEIHLYTSYNLYPLLITIMFDAYYYFYTLDNSTNKWKNYILRRQPSHLEILPAFDFNKNPYYNKFYNDNVELLFELDALLPKDLDRDMQSESIKDEKPHIEINIIEHTRQHSEDLCKRMRNEDTNFTKKSMFAFPSNEEEKYSETGYFYMISFIPPEEHSRFLTSPVKINTIRLEDQIAEFDETAILPFRRTTFIMLYTCFRGHILLIRLDAGIYSYFYALDSNKNKWTNYELKVPKGGEALTDINKVKYYRSKSILFEKELDIISKITCDSTCKSENPNRQSSVLIVNLKVNDDFYDIMHYPIRSLWRLALQFSKYLIFLIYVLIMIAALSACFLYKHFRRV</sequence>
<protein>
    <submittedName>
        <fullName evidence="3">BMN2 family</fullName>
    </submittedName>
</protein>
<dbReference type="RefSeq" id="XP_012648662.1">
    <property type="nucleotide sequence ID" value="XM_012793208.1"/>
</dbReference>
<dbReference type="EMBL" id="LN871598">
    <property type="protein sequence ID" value="CTQ40651.1"/>
    <property type="molecule type" value="Genomic_DNA"/>
</dbReference>
<evidence type="ECO:0000313" key="4">
    <source>
        <dbReference type="Proteomes" id="UP000002899"/>
    </source>
</evidence>
<keyword evidence="2" id="KW-0472">Membrane</keyword>
<gene>
    <name evidence="3" type="ORF">BMR1_03g00255</name>
</gene>
<dbReference type="KEGG" id="bmic:BMR1_03g00255"/>
<evidence type="ECO:0000256" key="1">
    <source>
        <dbReference type="SAM" id="MobiDB-lite"/>
    </source>
</evidence>
<keyword evidence="4" id="KW-1185">Reference proteome</keyword>
<dbReference type="GeneID" id="24424686"/>
<keyword evidence="2" id="KW-0812">Transmembrane</keyword>
<reference evidence="3 4" key="3">
    <citation type="journal article" date="2016" name="Sci. Rep.">
        <title>Genome-wide diversity and gene expression profiling of Babesia microti isolates identify polymorphic genes that mediate host-pathogen interactions.</title>
        <authorList>
            <person name="Silva J.C."/>
            <person name="Cornillot E."/>
            <person name="McCracken C."/>
            <person name="Usmani-Brown S."/>
            <person name="Dwivedi A."/>
            <person name="Ifeonu O.O."/>
            <person name="Crabtree J."/>
            <person name="Gotia H.T."/>
            <person name="Virji A.Z."/>
            <person name="Reynes C."/>
            <person name="Colinge J."/>
            <person name="Kumar V."/>
            <person name="Lawres L."/>
            <person name="Pazzi J.E."/>
            <person name="Pablo J.V."/>
            <person name="Hung C."/>
            <person name="Brancato J."/>
            <person name="Kumari P."/>
            <person name="Orvis J."/>
            <person name="Tretina K."/>
            <person name="Chibucos M."/>
            <person name="Ott S."/>
            <person name="Sadzewicz L."/>
            <person name="Sengamalay N."/>
            <person name="Shetty A.C."/>
            <person name="Su Q."/>
            <person name="Tallon L."/>
            <person name="Fraser C.M."/>
            <person name="Frutos R."/>
            <person name="Molina D.M."/>
            <person name="Krause P.J."/>
            <person name="Ben Mamoun C."/>
        </authorList>
    </citation>
    <scope>NUCLEOTIDE SEQUENCE [LARGE SCALE GENOMIC DNA]</scope>
    <source>
        <strain evidence="3 4">RI</strain>
    </source>
</reference>
<evidence type="ECO:0000256" key="2">
    <source>
        <dbReference type="SAM" id="Phobius"/>
    </source>
</evidence>
<accession>A0A0K3ASX3</accession>
<dbReference type="AlphaFoldDB" id="A0A0K3ASX3"/>
<keyword evidence="2" id="KW-1133">Transmembrane helix</keyword>
<reference evidence="3 4" key="2">
    <citation type="journal article" date="2013" name="PLoS ONE">
        <title>Whole genome mapping and re-organization of the nuclear and mitochondrial genomes of Babesia microti isolates.</title>
        <authorList>
            <person name="Cornillot E."/>
            <person name="Dassouli A."/>
            <person name="Garg A."/>
            <person name="Pachikara N."/>
            <person name="Randazzo S."/>
            <person name="Depoix D."/>
            <person name="Carcy B."/>
            <person name="Delbecq S."/>
            <person name="Frutos R."/>
            <person name="Silva J.C."/>
            <person name="Sutton R."/>
            <person name="Krause P.J."/>
            <person name="Mamoun C.B."/>
        </authorList>
    </citation>
    <scope>NUCLEOTIDE SEQUENCE [LARGE SCALE GENOMIC DNA]</scope>
    <source>
        <strain evidence="3 4">RI</strain>
    </source>
</reference>
<reference evidence="3 4" key="1">
    <citation type="journal article" date="2012" name="Nucleic Acids Res.">
        <title>Sequencing of the smallest Apicomplexan genome from the human pathogen Babesia microti.</title>
        <authorList>
            <person name="Cornillot E."/>
            <person name="Hadj-Kaddour K."/>
            <person name="Dassouli A."/>
            <person name="Noel B."/>
            <person name="Ranwez V."/>
            <person name="Vacherie B."/>
            <person name="Augagneur Y."/>
            <person name="Bres V."/>
            <person name="Duclos A."/>
            <person name="Randazzo S."/>
            <person name="Carcy B."/>
            <person name="Debierre-Grockiego F."/>
            <person name="Delbecq S."/>
            <person name="Moubri-Menage K."/>
            <person name="Shams-Eldin H."/>
            <person name="Usmani-Brown S."/>
            <person name="Bringaud F."/>
            <person name="Wincker P."/>
            <person name="Vivares C.P."/>
            <person name="Schwarz R.T."/>
            <person name="Schetters T.P."/>
            <person name="Krause P.J."/>
            <person name="Gorenflot A."/>
            <person name="Berry V."/>
            <person name="Barbe V."/>
            <person name="Ben Mamoun C."/>
        </authorList>
    </citation>
    <scope>NUCLEOTIDE SEQUENCE [LARGE SCALE GENOMIC DNA]</scope>
    <source>
        <strain evidence="3 4">RI</strain>
    </source>
</reference>
<proteinExistence type="predicted"/>
<dbReference type="Proteomes" id="UP000002899">
    <property type="component" value="Chromosome III"/>
</dbReference>
<evidence type="ECO:0000313" key="3">
    <source>
        <dbReference type="EMBL" id="CTQ40651.1"/>
    </source>
</evidence>
<name>A0A0K3ASX3_BABMR</name>
<organism evidence="3 4">
    <name type="scientific">Babesia microti (strain RI)</name>
    <dbReference type="NCBI Taxonomy" id="1133968"/>
    <lineage>
        <taxon>Eukaryota</taxon>
        <taxon>Sar</taxon>
        <taxon>Alveolata</taxon>
        <taxon>Apicomplexa</taxon>
        <taxon>Aconoidasida</taxon>
        <taxon>Piroplasmida</taxon>
        <taxon>Babesiidae</taxon>
        <taxon>Babesia</taxon>
    </lineage>
</organism>
<dbReference type="VEuPathDB" id="PiroplasmaDB:BMR1_03g00255"/>
<feature type="region of interest" description="Disordered" evidence="1">
    <location>
        <begin position="1"/>
        <end position="22"/>
    </location>
</feature>
<feature type="transmembrane region" description="Helical" evidence="2">
    <location>
        <begin position="970"/>
        <end position="990"/>
    </location>
</feature>